<feature type="region of interest" description="Disordered" evidence="1">
    <location>
        <begin position="34"/>
        <end position="63"/>
    </location>
</feature>
<proteinExistence type="predicted"/>
<sequence>MTFPRQHPILEAQNLPSRKKPNFTACLYHRKNKKVRAHSLADQSSSPPIPGPAVYKHKKGAAP</sequence>
<gene>
    <name evidence="2" type="ORF">C6P37_15605</name>
</gene>
<dbReference type="EMBL" id="QEWE01000036">
    <property type="protein sequence ID" value="REJ24806.1"/>
    <property type="molecule type" value="Genomic_DNA"/>
</dbReference>
<dbReference type="Proteomes" id="UP000257014">
    <property type="component" value="Unassembled WGS sequence"/>
</dbReference>
<name>A0A3E0JX54_9BACI</name>
<evidence type="ECO:0000313" key="3">
    <source>
        <dbReference type="Proteomes" id="UP000257014"/>
    </source>
</evidence>
<accession>A0A3E0JX54</accession>
<comment type="caution">
    <text evidence="2">The sequence shown here is derived from an EMBL/GenBank/DDBJ whole genome shotgun (WGS) entry which is preliminary data.</text>
</comment>
<reference evidence="2 3" key="1">
    <citation type="submission" date="2018-03" db="EMBL/GenBank/DDBJ databases">
        <authorList>
            <person name="Keele B.F."/>
        </authorList>
    </citation>
    <scope>NUCLEOTIDE SEQUENCE [LARGE SCALE GENOMIC DNA]</scope>
    <source>
        <strain evidence="2">ZCTH4_d</strain>
    </source>
</reference>
<dbReference type="AlphaFoldDB" id="A0A3E0JX54"/>
<evidence type="ECO:0000313" key="2">
    <source>
        <dbReference type="EMBL" id="REJ24806.1"/>
    </source>
</evidence>
<evidence type="ECO:0000256" key="1">
    <source>
        <dbReference type="SAM" id="MobiDB-lite"/>
    </source>
</evidence>
<organism evidence="2 3">
    <name type="scientific">Caldibacillus debilis</name>
    <dbReference type="NCBI Taxonomy" id="301148"/>
    <lineage>
        <taxon>Bacteria</taxon>
        <taxon>Bacillati</taxon>
        <taxon>Bacillota</taxon>
        <taxon>Bacilli</taxon>
        <taxon>Bacillales</taxon>
        <taxon>Bacillaceae</taxon>
        <taxon>Caldibacillus</taxon>
    </lineage>
</organism>
<protein>
    <submittedName>
        <fullName evidence="2">Uncharacterized protein</fullName>
    </submittedName>
</protein>